<dbReference type="CDD" id="cd17536">
    <property type="entry name" value="REC_YesN-like"/>
    <property type="match status" value="1"/>
</dbReference>
<dbReference type="Proteomes" id="UP001330434">
    <property type="component" value="Chromosome"/>
</dbReference>
<reference evidence="4 5" key="1">
    <citation type="journal article" date="2024" name="Environ. Microbiol.">
        <title>Novel evolutionary insights on the interactions of the Holosporales (Alphaproteobacteria) with eukaryotic hosts from comparative genomics.</title>
        <authorList>
            <person name="Giovannini M."/>
            <person name="Petroni G."/>
            <person name="Castelli M."/>
        </authorList>
    </citation>
    <scope>NUCLEOTIDE SEQUENCE [LARGE SCALE GENOMIC DNA]</scope>
    <source>
        <strain evidence="4 5">US_Bl 15I1</strain>
    </source>
</reference>
<dbReference type="SMART" id="SM00448">
    <property type="entry name" value="REC"/>
    <property type="match status" value="1"/>
</dbReference>
<dbReference type="EMBL" id="CP133270">
    <property type="protein sequence ID" value="WVX67260.1"/>
    <property type="molecule type" value="Genomic_DNA"/>
</dbReference>
<dbReference type="Gene3D" id="3.40.50.2300">
    <property type="match status" value="1"/>
</dbReference>
<dbReference type="Pfam" id="PF00072">
    <property type="entry name" value="Response_reg"/>
    <property type="match status" value="1"/>
</dbReference>
<name>A0ABZ2C7L4_9PROT</name>
<dbReference type="PROSITE" id="PS50110">
    <property type="entry name" value="RESPONSE_REGULATORY"/>
    <property type="match status" value="1"/>
</dbReference>
<organism evidence="4 5">
    <name type="scientific">Candidatus Bealeia paramacronuclearis</name>
    <dbReference type="NCBI Taxonomy" id="1921001"/>
    <lineage>
        <taxon>Bacteria</taxon>
        <taxon>Pseudomonadati</taxon>
        <taxon>Pseudomonadota</taxon>
        <taxon>Alphaproteobacteria</taxon>
        <taxon>Holosporales</taxon>
        <taxon>Holosporaceae</taxon>
        <taxon>Candidatus Bealeia</taxon>
    </lineage>
</organism>
<dbReference type="InterPro" id="IPR050595">
    <property type="entry name" value="Bact_response_regulator"/>
</dbReference>
<accession>A0ABZ2C7L4</accession>
<gene>
    <name evidence="4" type="ORF">Bealeia1_01459</name>
</gene>
<evidence type="ECO:0000256" key="2">
    <source>
        <dbReference type="PROSITE-ProRule" id="PRU00169"/>
    </source>
</evidence>
<dbReference type="SUPFAM" id="SSF52172">
    <property type="entry name" value="CheY-like"/>
    <property type="match status" value="1"/>
</dbReference>
<evidence type="ECO:0000259" key="3">
    <source>
        <dbReference type="PROSITE" id="PS50110"/>
    </source>
</evidence>
<dbReference type="PANTHER" id="PTHR44591">
    <property type="entry name" value="STRESS RESPONSE REGULATOR PROTEIN 1"/>
    <property type="match status" value="1"/>
</dbReference>
<protein>
    <submittedName>
        <fullName evidence="4">Response regulator</fullName>
    </submittedName>
</protein>
<sequence length="119" mass="13690">MVDDEKDLEFLARQKFRKALAAEKFQLIFAQNGRDALSIIENDPEIAVIISDINMPEMDGLTLLKHTHTLRPHIRTILVSAYGDLTTLRKAMNYRAFDFVTKPVDFQDLEESILRALEI</sequence>
<evidence type="ECO:0000313" key="5">
    <source>
        <dbReference type="Proteomes" id="UP001330434"/>
    </source>
</evidence>
<dbReference type="InterPro" id="IPR011006">
    <property type="entry name" value="CheY-like_superfamily"/>
</dbReference>
<dbReference type="InterPro" id="IPR001789">
    <property type="entry name" value="Sig_transdc_resp-reg_receiver"/>
</dbReference>
<evidence type="ECO:0000313" key="4">
    <source>
        <dbReference type="EMBL" id="WVX67260.1"/>
    </source>
</evidence>
<feature type="domain" description="Response regulatory" evidence="3">
    <location>
        <begin position="1"/>
        <end position="117"/>
    </location>
</feature>
<evidence type="ECO:0000256" key="1">
    <source>
        <dbReference type="ARBA" id="ARBA00022553"/>
    </source>
</evidence>
<feature type="modified residue" description="4-aspartylphosphate" evidence="2">
    <location>
        <position position="52"/>
    </location>
</feature>
<keyword evidence="5" id="KW-1185">Reference proteome</keyword>
<keyword evidence="1 2" id="KW-0597">Phosphoprotein</keyword>
<proteinExistence type="predicted"/>
<dbReference type="PANTHER" id="PTHR44591:SF3">
    <property type="entry name" value="RESPONSE REGULATORY DOMAIN-CONTAINING PROTEIN"/>
    <property type="match status" value="1"/>
</dbReference>